<evidence type="ECO:0000259" key="4">
    <source>
        <dbReference type="Pfam" id="PF00588"/>
    </source>
</evidence>
<dbReference type="GO" id="GO:0032259">
    <property type="term" value="P:methylation"/>
    <property type="evidence" value="ECO:0007669"/>
    <property type="project" value="UniProtKB-KW"/>
</dbReference>
<comment type="caution">
    <text evidence="6">The sequence shown here is derived from an EMBL/GenBank/DDBJ whole genome shotgun (WGS) entry which is preliminary data.</text>
</comment>
<dbReference type="InterPro" id="IPR029026">
    <property type="entry name" value="tRNA_m1G_MTases_N"/>
</dbReference>
<dbReference type="EMBL" id="VUNB01000001">
    <property type="protein sequence ID" value="MST68191.1"/>
    <property type="molecule type" value="Genomic_DNA"/>
</dbReference>
<dbReference type="GO" id="GO:0006396">
    <property type="term" value="P:RNA processing"/>
    <property type="evidence" value="ECO:0007669"/>
    <property type="project" value="InterPro"/>
</dbReference>
<dbReference type="InterPro" id="IPR053888">
    <property type="entry name" value="MRM3-like_sub_bind"/>
</dbReference>
<evidence type="ECO:0000256" key="2">
    <source>
        <dbReference type="ARBA" id="ARBA00022603"/>
    </source>
</evidence>
<dbReference type="InterPro" id="IPR001537">
    <property type="entry name" value="SpoU_MeTrfase"/>
</dbReference>
<reference evidence="6" key="1">
    <citation type="submission" date="2019-09" db="EMBL/GenBank/DDBJ databases">
        <title>In-depth cultivation of the pig gut microbiome towards novel bacterial diversity and tailored functional studies.</title>
        <authorList>
            <person name="Wylensek D."/>
            <person name="Hitch T.C.A."/>
            <person name="Clavel T."/>
        </authorList>
    </citation>
    <scope>NUCLEOTIDE SEQUENCE</scope>
    <source>
        <strain evidence="6">RF-744-FAT-WT-3</strain>
    </source>
</reference>
<keyword evidence="3 6" id="KW-0808">Transferase</keyword>
<accession>A0A6A8M5I3</accession>
<organism evidence="6">
    <name type="scientific">Baileyella intestinalis</name>
    <dbReference type="NCBI Taxonomy" id="2606709"/>
    <lineage>
        <taxon>Bacteria</taxon>
        <taxon>Bacillati</taxon>
        <taxon>Bacillota</taxon>
        <taxon>Clostridia</taxon>
        <taxon>Peptostreptococcales</taxon>
        <taxon>Anaerovoracaceae</taxon>
        <taxon>Baileyella</taxon>
    </lineage>
</organism>
<dbReference type="RefSeq" id="WP_154571665.1">
    <property type="nucleotide sequence ID" value="NZ_VUNB01000001.1"/>
</dbReference>
<evidence type="ECO:0000256" key="3">
    <source>
        <dbReference type="ARBA" id="ARBA00022679"/>
    </source>
</evidence>
<name>A0A6A8M5I3_9FIRM</name>
<dbReference type="Pfam" id="PF00588">
    <property type="entry name" value="SpoU_methylase"/>
    <property type="match status" value="1"/>
</dbReference>
<dbReference type="InterPro" id="IPR051259">
    <property type="entry name" value="rRNA_Methyltransferase"/>
</dbReference>
<dbReference type="GO" id="GO:0008173">
    <property type="term" value="F:RNA methyltransferase activity"/>
    <property type="evidence" value="ECO:0007669"/>
    <property type="project" value="InterPro"/>
</dbReference>
<dbReference type="AlphaFoldDB" id="A0A6A8M5I3"/>
<dbReference type="Pfam" id="PF22435">
    <property type="entry name" value="MRM3-like_sub_bind"/>
    <property type="match status" value="1"/>
</dbReference>
<gene>
    <name evidence="6" type="ORF">FYJ66_01015</name>
</gene>
<feature type="domain" description="tRNA/rRNA methyltransferase SpoU type" evidence="4">
    <location>
        <begin position="128"/>
        <end position="267"/>
    </location>
</feature>
<protein>
    <submittedName>
        <fullName evidence="6">RNA methyltransferase</fullName>
    </submittedName>
</protein>
<dbReference type="PANTHER" id="PTHR43191">
    <property type="entry name" value="RRNA METHYLTRANSFERASE 3"/>
    <property type="match status" value="1"/>
</dbReference>
<dbReference type="Gene3D" id="3.30.1330.30">
    <property type="match status" value="1"/>
</dbReference>
<evidence type="ECO:0000313" key="6">
    <source>
        <dbReference type="EMBL" id="MST68191.1"/>
    </source>
</evidence>
<comment type="similarity">
    <text evidence="1">Belongs to the class IV-like SAM-binding methyltransferase superfamily. RNA methyltransferase TrmH family.</text>
</comment>
<dbReference type="Gene3D" id="3.40.1280.10">
    <property type="match status" value="1"/>
</dbReference>
<dbReference type="InterPro" id="IPR029064">
    <property type="entry name" value="Ribosomal_eL30-like_sf"/>
</dbReference>
<keyword evidence="2 6" id="KW-0489">Methyltransferase</keyword>
<dbReference type="SUPFAM" id="SSF55315">
    <property type="entry name" value="L30e-like"/>
    <property type="match status" value="1"/>
</dbReference>
<evidence type="ECO:0000256" key="1">
    <source>
        <dbReference type="ARBA" id="ARBA00007228"/>
    </source>
</evidence>
<dbReference type="SUPFAM" id="SSF75217">
    <property type="entry name" value="alpha/beta knot"/>
    <property type="match status" value="1"/>
</dbReference>
<dbReference type="PANTHER" id="PTHR43191:SF2">
    <property type="entry name" value="RRNA METHYLTRANSFERASE 3, MITOCHONDRIAL"/>
    <property type="match status" value="1"/>
</dbReference>
<evidence type="ECO:0000259" key="5">
    <source>
        <dbReference type="Pfam" id="PF22435"/>
    </source>
</evidence>
<sequence>MLRGETGSREELRITSDQNPRIKQVVRLRKKKYRDREGLFLIEGTNSVVESLTMKWDAEYYIVSDSASMSGIRSSLVKKWPSRTFVVPERLFDRVSDAETGAGVMGVIKKPHWNTEILTDPDQADRNILILDRIQDPGNLGTMIRTAAAAGYCAVIALKGTADLFSVKTLRSTAGMVFHMPYFVAQNNEDLLKIVRSSGRRLVVTDPEKGIPYFDGNLNKGVALVIGNEGQGISHELMEKADLRVTIPMAPEVESLNAGISAAILMYETVRK</sequence>
<dbReference type="GO" id="GO:0003723">
    <property type="term" value="F:RNA binding"/>
    <property type="evidence" value="ECO:0007669"/>
    <property type="project" value="InterPro"/>
</dbReference>
<proteinExistence type="inferred from homology"/>
<dbReference type="InterPro" id="IPR029028">
    <property type="entry name" value="Alpha/beta_knot_MTases"/>
</dbReference>
<dbReference type="CDD" id="cd18095">
    <property type="entry name" value="SpoU-like_rRNA-MTase"/>
    <property type="match status" value="1"/>
</dbReference>
<feature type="domain" description="MRM3-like substrate binding" evidence="5">
    <location>
        <begin position="19"/>
        <end position="106"/>
    </location>
</feature>